<keyword evidence="1 5" id="KW-0479">Metal-binding</keyword>
<dbReference type="STRING" id="6184.A0A430QJ93"/>
<dbReference type="Pfam" id="PF00642">
    <property type="entry name" value="zf-CCCH"/>
    <property type="match status" value="2"/>
</dbReference>
<organism evidence="8 9">
    <name type="scientific">Schistosoma bovis</name>
    <name type="common">Blood fluke</name>
    <dbReference type="NCBI Taxonomy" id="6184"/>
    <lineage>
        <taxon>Eukaryota</taxon>
        <taxon>Metazoa</taxon>
        <taxon>Spiralia</taxon>
        <taxon>Lophotrochozoa</taxon>
        <taxon>Platyhelminthes</taxon>
        <taxon>Trematoda</taxon>
        <taxon>Digenea</taxon>
        <taxon>Strigeidida</taxon>
        <taxon>Schistosomatoidea</taxon>
        <taxon>Schistosomatidae</taxon>
        <taxon>Schistosoma</taxon>
    </lineage>
</organism>
<keyword evidence="3 5" id="KW-0863">Zinc-finger</keyword>
<dbReference type="InterPro" id="IPR000571">
    <property type="entry name" value="Znf_CCCH"/>
</dbReference>
<evidence type="ECO:0000313" key="9">
    <source>
        <dbReference type="Proteomes" id="UP000290809"/>
    </source>
</evidence>
<protein>
    <recommendedName>
        <fullName evidence="7">C3H1-type domain-containing protein</fullName>
    </recommendedName>
</protein>
<proteinExistence type="predicted"/>
<dbReference type="GO" id="GO:0003729">
    <property type="term" value="F:mRNA binding"/>
    <property type="evidence" value="ECO:0007669"/>
    <property type="project" value="InterPro"/>
</dbReference>
<feature type="zinc finger region" description="C3H1-type" evidence="5">
    <location>
        <begin position="463"/>
        <end position="491"/>
    </location>
</feature>
<dbReference type="AlphaFoldDB" id="A0A430QJ93"/>
<evidence type="ECO:0000256" key="5">
    <source>
        <dbReference type="PROSITE-ProRule" id="PRU00723"/>
    </source>
</evidence>
<dbReference type="PROSITE" id="PS50103">
    <property type="entry name" value="ZF_C3H1"/>
    <property type="match status" value="2"/>
</dbReference>
<dbReference type="Proteomes" id="UP000290809">
    <property type="component" value="Unassembled WGS sequence"/>
</dbReference>
<evidence type="ECO:0000256" key="4">
    <source>
        <dbReference type="ARBA" id="ARBA00022833"/>
    </source>
</evidence>
<keyword evidence="2" id="KW-0677">Repeat</keyword>
<comment type="caution">
    <text evidence="8">The sequence shown here is derived from an EMBL/GenBank/DDBJ whole genome shotgun (WGS) entry which is preliminary data.</text>
</comment>
<keyword evidence="9" id="KW-1185">Reference proteome</keyword>
<evidence type="ECO:0000256" key="1">
    <source>
        <dbReference type="ARBA" id="ARBA00022723"/>
    </source>
</evidence>
<feature type="region of interest" description="Disordered" evidence="6">
    <location>
        <begin position="504"/>
        <end position="531"/>
    </location>
</feature>
<dbReference type="InterPro" id="IPR036855">
    <property type="entry name" value="Znf_CCCH_sf"/>
</dbReference>
<feature type="zinc finger region" description="C3H1-type" evidence="5">
    <location>
        <begin position="424"/>
        <end position="453"/>
    </location>
</feature>
<evidence type="ECO:0000256" key="3">
    <source>
        <dbReference type="ARBA" id="ARBA00022771"/>
    </source>
</evidence>
<reference evidence="8 9" key="1">
    <citation type="journal article" date="2019" name="PLoS Pathog.">
        <title>Genome sequence of the bovine parasite Schistosoma bovis Tanzania.</title>
        <authorList>
            <person name="Oey H."/>
            <person name="Zakrzewski M."/>
            <person name="Gobert G."/>
            <person name="Gravermann K."/>
            <person name="Stoye J."/>
            <person name="Jones M."/>
            <person name="Mcmanus D."/>
            <person name="Krause L."/>
        </authorList>
    </citation>
    <scope>NUCLEOTIDE SEQUENCE [LARGE SCALE GENOMIC DNA]</scope>
    <source>
        <strain evidence="8 9">TAN1997</strain>
    </source>
</reference>
<evidence type="ECO:0000256" key="6">
    <source>
        <dbReference type="SAM" id="MobiDB-lite"/>
    </source>
</evidence>
<dbReference type="SMART" id="SM00356">
    <property type="entry name" value="ZnF_C3H1"/>
    <property type="match status" value="2"/>
</dbReference>
<keyword evidence="4 5" id="KW-0862">Zinc</keyword>
<dbReference type="EMBL" id="QMKO01001646">
    <property type="protein sequence ID" value="RTG87745.1"/>
    <property type="molecule type" value="Genomic_DNA"/>
</dbReference>
<name>A0A430QJ93_SCHBO</name>
<sequence>MKSKSKCNISSDSLNIDDTISSSTGYYFNSHENLSPTIATLLPRNLLDSPVLNDQTILPSTSFLSKSKKKQKNSHLQIPIMNLKTEDSESKIQSFDDDDNNSVISSDVTISTTKNTNINQRTDKCFTGFYLKTTYSDVKFIIKDPFIIEKLVLLPMTKLFLYLMKKSKHKPNENESNYNCSKSTTVNTTTNSEINDYSSLVSSSPSSSSSSSSSSLSSSSDSCQLIHSKRVLMELYENYIETYGYLKHAKLFVKYTLKDFPDCEEKSNLLKLLNKCDRSISLLNKSDEFSIQHKINNDTSDFCLNVNRIPSEYQFPTFSSSPSISSSSTTLCPIQSSSFSINDYYYHHHLHYQQDQLFSSDRSLNIINISPFELTNDLSEVNHFKSNYIIQTKPISAYYVDRKTLNKVPSDNSKSKNDSLFNIRYKTQVCRYFQEHDGYCPAGIRCHFAHGIIELRDPKSHPKFRSQVCRNYSTTGNCSYGDKCYFKHFINDSQSKTTVTTPKVKVFNDKENPSPDSTSQPMKHLINSKKK</sequence>
<feature type="domain" description="C3H1-type" evidence="7">
    <location>
        <begin position="424"/>
        <end position="453"/>
    </location>
</feature>
<feature type="domain" description="C3H1-type" evidence="7">
    <location>
        <begin position="463"/>
        <end position="491"/>
    </location>
</feature>
<dbReference type="InterPro" id="IPR045877">
    <property type="entry name" value="ZFP36-like"/>
</dbReference>
<dbReference type="Gene3D" id="4.10.1000.10">
    <property type="entry name" value="Zinc finger, CCCH-type"/>
    <property type="match status" value="2"/>
</dbReference>
<evidence type="ECO:0000259" key="7">
    <source>
        <dbReference type="PROSITE" id="PS50103"/>
    </source>
</evidence>
<accession>A0A430QJ93</accession>
<evidence type="ECO:0000256" key="2">
    <source>
        <dbReference type="ARBA" id="ARBA00022737"/>
    </source>
</evidence>
<dbReference type="GO" id="GO:0008270">
    <property type="term" value="F:zinc ion binding"/>
    <property type="evidence" value="ECO:0007669"/>
    <property type="project" value="UniProtKB-KW"/>
</dbReference>
<feature type="region of interest" description="Disordered" evidence="6">
    <location>
        <begin position="197"/>
        <end position="220"/>
    </location>
</feature>
<dbReference type="SUPFAM" id="SSF90229">
    <property type="entry name" value="CCCH zinc finger"/>
    <property type="match status" value="2"/>
</dbReference>
<gene>
    <name evidence="8" type="ORF">DC041_0001692</name>
</gene>
<evidence type="ECO:0000313" key="8">
    <source>
        <dbReference type="EMBL" id="RTG87745.1"/>
    </source>
</evidence>
<dbReference type="PANTHER" id="PTHR12547">
    <property type="entry name" value="CCCH ZINC FINGER/TIS11-RELATED"/>
    <property type="match status" value="1"/>
</dbReference>